<comment type="caution">
    <text evidence="2">The sequence shown here is derived from an EMBL/GenBank/DDBJ whole genome shotgun (WGS) entry which is preliminary data.</text>
</comment>
<reference evidence="2" key="1">
    <citation type="submission" date="2023-02" db="EMBL/GenBank/DDBJ databases">
        <title>Identification and recombinant expression of a fungal hydrolase from Papiliotrema laurentii that hydrolyzes apple cutin and clears colloidal polyester polyurethane.</title>
        <authorList>
            <consortium name="DOE Joint Genome Institute"/>
            <person name="Roman V.A."/>
            <person name="Bojanowski C."/>
            <person name="Crable B.R."/>
            <person name="Wagner D.N."/>
            <person name="Hung C.S."/>
            <person name="Nadeau L.J."/>
            <person name="Schratz L."/>
            <person name="Haridas S."/>
            <person name="Pangilinan J."/>
            <person name="Lipzen A."/>
            <person name="Na H."/>
            <person name="Yan M."/>
            <person name="Ng V."/>
            <person name="Grigoriev I.V."/>
            <person name="Spatafora J.W."/>
            <person name="Barlow D."/>
            <person name="Biffinger J."/>
            <person name="Kelley-Loughnane N."/>
            <person name="Varaljay V.A."/>
            <person name="Crookes-Goodson W.J."/>
        </authorList>
    </citation>
    <scope>NUCLEOTIDE SEQUENCE</scope>
    <source>
        <strain evidence="2">5307AH</strain>
    </source>
</reference>
<feature type="region of interest" description="Disordered" evidence="1">
    <location>
        <begin position="393"/>
        <end position="423"/>
    </location>
</feature>
<evidence type="ECO:0000256" key="1">
    <source>
        <dbReference type="SAM" id="MobiDB-lite"/>
    </source>
</evidence>
<dbReference type="EMBL" id="JAODAN010000007">
    <property type="protein sequence ID" value="KAK1922979.1"/>
    <property type="molecule type" value="Genomic_DNA"/>
</dbReference>
<name>A0AAD9FN86_PAPLA</name>
<evidence type="ECO:0000313" key="3">
    <source>
        <dbReference type="Proteomes" id="UP001182556"/>
    </source>
</evidence>
<dbReference type="AlphaFoldDB" id="A0AAD9FN86"/>
<organism evidence="2 3">
    <name type="scientific">Papiliotrema laurentii</name>
    <name type="common">Cryptococcus laurentii</name>
    <dbReference type="NCBI Taxonomy" id="5418"/>
    <lineage>
        <taxon>Eukaryota</taxon>
        <taxon>Fungi</taxon>
        <taxon>Dikarya</taxon>
        <taxon>Basidiomycota</taxon>
        <taxon>Agaricomycotina</taxon>
        <taxon>Tremellomycetes</taxon>
        <taxon>Tremellales</taxon>
        <taxon>Rhynchogastremaceae</taxon>
        <taxon>Papiliotrema</taxon>
    </lineage>
</organism>
<sequence>MAFPQLLRRSNFASFDPSITRVYTSTPHSIQRHGDWGLKTPVHRPKGPKYIKVNNLDAGKLLGSDWRSAEAEARFIQIHGTARTPWKHADEGGFKRSMGLSGHESLWGDSLEVDEPAEGAEHLDNVNTMSPRKFEEYLQRVRKYRQQFLGGKIANLTPRARESLKLPEEKTLINLAARQHVAQADTGKFQVALAANEIESPESKRLQSVPHRLYGLTYSRPKAASSDSNPLMYQPARALDPAVNDRNRLARQNENRNEGTNKPWVVNLGGLTAASSNGGGRVNDQNSGSMRGVDFTRAFPAQGEAIFRVAGATIKAPPKVVGPPLAKAEVASAKQRPLDTFKFSITVQPVSEQYVRRTEELGERSYVTADSRVEMNGYGDRLGLAGLPADVGAPRGMRERGGTVRSLKSLQGQERREEKAVHQQQIQEILRKLASAKKT</sequence>
<accession>A0AAD9FN86</accession>
<keyword evidence="3" id="KW-1185">Reference proteome</keyword>
<dbReference type="Proteomes" id="UP001182556">
    <property type="component" value="Unassembled WGS sequence"/>
</dbReference>
<protein>
    <submittedName>
        <fullName evidence="2">Uncharacterized protein</fullName>
    </submittedName>
</protein>
<gene>
    <name evidence="2" type="ORF">DB88DRAFT_327298</name>
</gene>
<proteinExistence type="predicted"/>
<evidence type="ECO:0000313" key="2">
    <source>
        <dbReference type="EMBL" id="KAK1922979.1"/>
    </source>
</evidence>